<evidence type="ECO:0000256" key="1">
    <source>
        <dbReference type="ARBA" id="ARBA00022679"/>
    </source>
</evidence>
<evidence type="ECO:0000313" key="5">
    <source>
        <dbReference type="Proteomes" id="UP001139157"/>
    </source>
</evidence>
<keyword evidence="5" id="KW-1185">Reference proteome</keyword>
<dbReference type="EMBL" id="JAMRXG010000001">
    <property type="protein sequence ID" value="MCM6772121.1"/>
    <property type="molecule type" value="Genomic_DNA"/>
</dbReference>
<dbReference type="AlphaFoldDB" id="A0A9X2IWQ9"/>
<dbReference type="InterPro" id="IPR002173">
    <property type="entry name" value="Carboh/pur_kinase_PfkB_CS"/>
</dbReference>
<dbReference type="PANTHER" id="PTHR46969">
    <property type="entry name" value="BIFUNCTIONAL PROTEIN HLDE"/>
    <property type="match status" value="1"/>
</dbReference>
<dbReference type="Pfam" id="PF00294">
    <property type="entry name" value="PfkB"/>
    <property type="match status" value="1"/>
</dbReference>
<evidence type="ECO:0000256" key="2">
    <source>
        <dbReference type="ARBA" id="ARBA00022777"/>
    </source>
</evidence>
<evidence type="ECO:0000259" key="3">
    <source>
        <dbReference type="Pfam" id="PF00294"/>
    </source>
</evidence>
<reference evidence="4" key="1">
    <citation type="submission" date="2022-06" db="EMBL/GenBank/DDBJ databases">
        <title>Novel species in genus nocardia.</title>
        <authorList>
            <person name="Li F."/>
        </authorList>
    </citation>
    <scope>NUCLEOTIDE SEQUENCE</scope>
    <source>
        <strain evidence="4">CDC141</strain>
    </source>
</reference>
<dbReference type="GO" id="GO:0005829">
    <property type="term" value="C:cytosol"/>
    <property type="evidence" value="ECO:0007669"/>
    <property type="project" value="TreeGrafter"/>
</dbReference>
<dbReference type="InterPro" id="IPR011611">
    <property type="entry name" value="PfkB_dom"/>
</dbReference>
<accession>A0A9X2IWQ9</accession>
<keyword evidence="1" id="KW-0808">Transferase</keyword>
<gene>
    <name evidence="4" type="ORF">NDR86_01380</name>
</gene>
<evidence type="ECO:0000313" key="4">
    <source>
        <dbReference type="EMBL" id="MCM6772121.1"/>
    </source>
</evidence>
<dbReference type="Gene3D" id="3.40.1190.20">
    <property type="match status" value="1"/>
</dbReference>
<dbReference type="PANTHER" id="PTHR46969:SF1">
    <property type="entry name" value="BIFUNCTIONAL PROTEIN HLDE"/>
    <property type="match status" value="1"/>
</dbReference>
<dbReference type="PROSITE" id="PS00584">
    <property type="entry name" value="PFKB_KINASES_2"/>
    <property type="match status" value="1"/>
</dbReference>
<proteinExistence type="predicted"/>
<protein>
    <submittedName>
        <fullName evidence="4">PfkB family carbohydrate kinase</fullName>
    </submittedName>
</protein>
<name>A0A9X2IWQ9_9NOCA</name>
<dbReference type="RefSeq" id="WP_251908995.1">
    <property type="nucleotide sequence ID" value="NZ_JAMRXG010000001.1"/>
</dbReference>
<dbReference type="SUPFAM" id="SSF53613">
    <property type="entry name" value="Ribokinase-like"/>
    <property type="match status" value="1"/>
</dbReference>
<keyword evidence="2 4" id="KW-0418">Kinase</keyword>
<dbReference type="GO" id="GO:0033785">
    <property type="term" value="F:heptose 7-phosphate kinase activity"/>
    <property type="evidence" value="ECO:0007669"/>
    <property type="project" value="TreeGrafter"/>
</dbReference>
<dbReference type="Proteomes" id="UP001139157">
    <property type="component" value="Unassembled WGS sequence"/>
</dbReference>
<organism evidence="4 5">
    <name type="scientific">Nocardia pulmonis</name>
    <dbReference type="NCBI Taxonomy" id="2951408"/>
    <lineage>
        <taxon>Bacteria</taxon>
        <taxon>Bacillati</taxon>
        <taxon>Actinomycetota</taxon>
        <taxon>Actinomycetes</taxon>
        <taxon>Mycobacteriales</taxon>
        <taxon>Nocardiaceae</taxon>
        <taxon>Nocardia</taxon>
    </lineage>
</organism>
<sequence>MTAALVVLGDVLLDIDVRGRADRRSPDAPVPVVEVHSQDYRPGGAGLAALLAARDVDDVVLVGGLGTDSAARRLRELLAGQVRLAELPLHGNTVCKQRIRATGRYVGGDPSSPVAITRLDFGDGRLSDEPLPGLVRSVLRGAGAVLVADYGRGASAHPEVRALLTELAGRIPVVWDPHPRGAPPVPGTALVTPNQSEAREFTSDGVPFEYAARELCDRWDTRAIAITLGAQGALFHRRGAPECLPIPIPEWLRPASGVDTCGAGDRFSAAATAALHAGHGLACAVRNAVDTAAEFVCAGAASSVRPGAAPEFDRYMRKADLS</sequence>
<comment type="caution">
    <text evidence="4">The sequence shown here is derived from an EMBL/GenBank/DDBJ whole genome shotgun (WGS) entry which is preliminary data.</text>
</comment>
<feature type="domain" description="Carbohydrate kinase PfkB" evidence="3">
    <location>
        <begin position="185"/>
        <end position="301"/>
    </location>
</feature>
<dbReference type="InterPro" id="IPR029056">
    <property type="entry name" value="Ribokinase-like"/>
</dbReference>
<dbReference type="GO" id="GO:0033786">
    <property type="term" value="F:heptose-1-phosphate adenylyltransferase activity"/>
    <property type="evidence" value="ECO:0007669"/>
    <property type="project" value="TreeGrafter"/>
</dbReference>